<dbReference type="InterPro" id="IPR013149">
    <property type="entry name" value="ADH-like_C"/>
</dbReference>
<dbReference type="Proteomes" id="UP000285324">
    <property type="component" value="Unassembled WGS sequence"/>
</dbReference>
<dbReference type="PANTHER" id="PTHR45033">
    <property type="match status" value="1"/>
</dbReference>
<dbReference type="InterPro" id="IPR011032">
    <property type="entry name" value="GroES-like_sf"/>
</dbReference>
<dbReference type="SMART" id="SM00829">
    <property type="entry name" value="PKS_ER"/>
    <property type="match status" value="1"/>
</dbReference>
<evidence type="ECO:0000259" key="1">
    <source>
        <dbReference type="SMART" id="SM00829"/>
    </source>
</evidence>
<feature type="domain" description="Enoyl reductase (ER)" evidence="1">
    <location>
        <begin position="10"/>
        <end position="335"/>
    </location>
</feature>
<accession>A0A424W342</accession>
<dbReference type="EMBL" id="QVXO01000116">
    <property type="protein sequence ID" value="RPJ87692.1"/>
    <property type="molecule type" value="Genomic_DNA"/>
</dbReference>
<dbReference type="AlphaFoldDB" id="A0A424W342"/>
<gene>
    <name evidence="2" type="ORF">DY367_31640</name>
</gene>
<dbReference type="Pfam" id="PF00107">
    <property type="entry name" value="ADH_zinc_N"/>
    <property type="match status" value="1"/>
</dbReference>
<dbReference type="Gene3D" id="3.40.50.720">
    <property type="entry name" value="NAD(P)-binding Rossmann-like Domain"/>
    <property type="match status" value="1"/>
</dbReference>
<organism evidence="2 3">
    <name type="scientific">Alcaligenes xylosoxydans xylosoxydans</name>
    <name type="common">Achromobacter xylosoxidans</name>
    <dbReference type="NCBI Taxonomy" id="85698"/>
    <lineage>
        <taxon>Bacteria</taxon>
        <taxon>Pseudomonadati</taxon>
        <taxon>Pseudomonadota</taxon>
        <taxon>Betaproteobacteria</taxon>
        <taxon>Burkholderiales</taxon>
        <taxon>Alcaligenaceae</taxon>
        <taxon>Achromobacter</taxon>
    </lineage>
</organism>
<dbReference type="Gene3D" id="3.90.180.10">
    <property type="entry name" value="Medium-chain alcohol dehydrogenases, catalytic domain"/>
    <property type="match status" value="1"/>
</dbReference>
<dbReference type="InterPro" id="IPR020843">
    <property type="entry name" value="ER"/>
</dbReference>
<dbReference type="RefSeq" id="WP_118935238.1">
    <property type="nucleotide sequence ID" value="NZ_CP061008.1"/>
</dbReference>
<reference evidence="2 3" key="1">
    <citation type="submission" date="2018-08" db="EMBL/GenBank/DDBJ databases">
        <title>Achromobacter xylosoxidans Genome sequencing and assembly.</title>
        <authorList>
            <person name="Wang R."/>
            <person name="Rensing C."/>
            <person name="Li Y."/>
        </authorList>
    </citation>
    <scope>NUCLEOTIDE SEQUENCE [LARGE SCALE GENOMIC DNA]</scope>
    <source>
        <strain evidence="2 3">GD003A</strain>
    </source>
</reference>
<evidence type="ECO:0000313" key="3">
    <source>
        <dbReference type="Proteomes" id="UP000285324"/>
    </source>
</evidence>
<dbReference type="SUPFAM" id="SSF51735">
    <property type="entry name" value="NAD(P)-binding Rossmann-fold domains"/>
    <property type="match status" value="1"/>
</dbReference>
<dbReference type="OrthoDB" id="5484143at2"/>
<protein>
    <submittedName>
        <fullName evidence="2">NAD(P)-dependent alcohol dehydrogenase</fullName>
    </submittedName>
</protein>
<dbReference type="SUPFAM" id="SSF50129">
    <property type="entry name" value="GroES-like"/>
    <property type="match status" value="1"/>
</dbReference>
<dbReference type="Pfam" id="PF08240">
    <property type="entry name" value="ADH_N"/>
    <property type="match status" value="1"/>
</dbReference>
<sequence length="339" mass="35516">MQAYTVTSGKDIASLERVTRQPRSLGPLELRVRIKAVSLNYRDLMVARGNYLKAAAEPVIPASDAAGEVIEVGTGVTRFKVGDRVMGAFMPDWIDGEPTPATVALAPGAATDGLLSTESIFAEHALVATPASLSDEQASTLPCAAVTAWNALFVAGRAKAGQTALFLGTGGVSIWGLQLAKAAGMRAIITSSSADKLARARELGADLTINYRETPQWQDEVLRLTGGEGAHVVVEVGGEGTLERSVAAARMGGTIAVIGGVSGFAAVPVAPLALIAGVKRLEGIFVGSRKMLEDVARFVDVSRIAPVIDRVYPFAEAREAFEHLASGRHFGKLVIRVAE</sequence>
<dbReference type="CDD" id="cd08276">
    <property type="entry name" value="MDR7"/>
    <property type="match status" value="1"/>
</dbReference>
<dbReference type="GO" id="GO:0016491">
    <property type="term" value="F:oxidoreductase activity"/>
    <property type="evidence" value="ECO:0007669"/>
    <property type="project" value="InterPro"/>
</dbReference>
<comment type="caution">
    <text evidence="2">The sequence shown here is derived from an EMBL/GenBank/DDBJ whole genome shotgun (WGS) entry which is preliminary data.</text>
</comment>
<dbReference type="PANTHER" id="PTHR45033:SF1">
    <property type="entry name" value="OXIDOREDUCTASE (EUROFUNG)"/>
    <property type="match status" value="1"/>
</dbReference>
<dbReference type="InterPro" id="IPR052711">
    <property type="entry name" value="Zinc_ADH-like"/>
</dbReference>
<dbReference type="InterPro" id="IPR013154">
    <property type="entry name" value="ADH-like_N"/>
</dbReference>
<evidence type="ECO:0000313" key="2">
    <source>
        <dbReference type="EMBL" id="RPJ87692.1"/>
    </source>
</evidence>
<proteinExistence type="predicted"/>
<name>A0A424W342_ALCXX</name>
<dbReference type="InterPro" id="IPR036291">
    <property type="entry name" value="NAD(P)-bd_dom_sf"/>
</dbReference>